<accession>A0A1B8G8Q7</accession>
<name>A0A1B8G8Q7_9PEZI</name>
<evidence type="ECO:0000256" key="5">
    <source>
        <dbReference type="ARBA" id="ARBA00023136"/>
    </source>
</evidence>
<dbReference type="AlphaFoldDB" id="A0A1B8G8Q7"/>
<feature type="transmembrane region" description="Helical" evidence="6">
    <location>
        <begin position="67"/>
        <end position="85"/>
    </location>
</feature>
<evidence type="ECO:0000256" key="6">
    <source>
        <dbReference type="SAM" id="Phobius"/>
    </source>
</evidence>
<evidence type="ECO:0000256" key="1">
    <source>
        <dbReference type="ARBA" id="ARBA00004141"/>
    </source>
</evidence>
<comment type="subcellular location">
    <subcellularLocation>
        <location evidence="1">Membrane</location>
        <topology evidence="1">Multi-pass membrane protein</topology>
    </subcellularLocation>
</comment>
<dbReference type="PANTHER" id="PTHR20855">
    <property type="entry name" value="ADIPOR/PROGESTIN RECEPTOR-RELATED"/>
    <property type="match status" value="1"/>
</dbReference>
<proteinExistence type="inferred from homology"/>
<dbReference type="RefSeq" id="XP_018125953.1">
    <property type="nucleotide sequence ID" value="XM_018279413.1"/>
</dbReference>
<dbReference type="EMBL" id="KV460271">
    <property type="protein sequence ID" value="OBT92220.1"/>
    <property type="molecule type" value="Genomic_DNA"/>
</dbReference>
<dbReference type="OrthoDB" id="3598197at2759"/>
<gene>
    <name evidence="7" type="ORF">VE01_10006</name>
</gene>
<feature type="transmembrane region" description="Helical" evidence="6">
    <location>
        <begin position="167"/>
        <end position="188"/>
    </location>
</feature>
<dbReference type="GeneID" id="28843392"/>
<feature type="transmembrane region" description="Helical" evidence="6">
    <location>
        <begin position="138"/>
        <end position="155"/>
    </location>
</feature>
<keyword evidence="8" id="KW-1185">Reference proteome</keyword>
<evidence type="ECO:0000256" key="4">
    <source>
        <dbReference type="ARBA" id="ARBA00022989"/>
    </source>
</evidence>
<evidence type="ECO:0000313" key="7">
    <source>
        <dbReference type="EMBL" id="OBT92220.1"/>
    </source>
</evidence>
<keyword evidence="4 6" id="KW-1133">Transmembrane helix</keyword>
<evidence type="ECO:0000256" key="2">
    <source>
        <dbReference type="ARBA" id="ARBA00007018"/>
    </source>
</evidence>
<protein>
    <submittedName>
        <fullName evidence="7">Uncharacterized protein</fullName>
    </submittedName>
</protein>
<evidence type="ECO:0000313" key="8">
    <source>
        <dbReference type="Proteomes" id="UP000091956"/>
    </source>
</evidence>
<dbReference type="GO" id="GO:0016020">
    <property type="term" value="C:membrane"/>
    <property type="evidence" value="ECO:0007669"/>
    <property type="project" value="UniProtKB-SubCell"/>
</dbReference>
<dbReference type="Pfam" id="PF03006">
    <property type="entry name" value="HlyIII"/>
    <property type="match status" value="1"/>
</dbReference>
<reference evidence="8" key="2">
    <citation type="journal article" date="2018" name="Nat. Commun.">
        <title>Extreme sensitivity to ultraviolet light in the fungal pathogen causing white-nose syndrome of bats.</title>
        <authorList>
            <person name="Palmer J.M."/>
            <person name="Drees K.P."/>
            <person name="Foster J.T."/>
            <person name="Lindner D.L."/>
        </authorList>
    </citation>
    <scope>NUCLEOTIDE SEQUENCE [LARGE SCALE GENOMIC DNA]</scope>
    <source>
        <strain evidence="8">UAMH 10579</strain>
    </source>
</reference>
<dbReference type="Proteomes" id="UP000091956">
    <property type="component" value="Unassembled WGS sequence"/>
</dbReference>
<dbReference type="GO" id="GO:0006882">
    <property type="term" value="P:intracellular zinc ion homeostasis"/>
    <property type="evidence" value="ECO:0007669"/>
    <property type="project" value="TreeGrafter"/>
</dbReference>
<keyword evidence="5 6" id="KW-0472">Membrane</keyword>
<keyword evidence="3 6" id="KW-0812">Transmembrane</keyword>
<dbReference type="InterPro" id="IPR004254">
    <property type="entry name" value="AdipoR/HlyIII-related"/>
</dbReference>
<dbReference type="GO" id="GO:0038023">
    <property type="term" value="F:signaling receptor activity"/>
    <property type="evidence" value="ECO:0007669"/>
    <property type="project" value="TreeGrafter"/>
</dbReference>
<feature type="transmembrane region" description="Helical" evidence="6">
    <location>
        <begin position="106"/>
        <end position="126"/>
    </location>
</feature>
<feature type="transmembrane region" description="Helical" evidence="6">
    <location>
        <begin position="33"/>
        <end position="55"/>
    </location>
</feature>
<reference evidence="7 8" key="1">
    <citation type="submission" date="2016-03" db="EMBL/GenBank/DDBJ databases">
        <title>Comparative genomics of Pseudogymnoascus destructans, the fungus causing white-nose syndrome of bats.</title>
        <authorList>
            <person name="Palmer J.M."/>
            <person name="Drees K.P."/>
            <person name="Foster J.T."/>
            <person name="Lindner D.L."/>
        </authorList>
    </citation>
    <scope>NUCLEOTIDE SEQUENCE [LARGE SCALE GENOMIC DNA]</scope>
    <source>
        <strain evidence="7 8">UAMH 10579</strain>
    </source>
</reference>
<evidence type="ECO:0000256" key="3">
    <source>
        <dbReference type="ARBA" id="ARBA00022692"/>
    </source>
</evidence>
<dbReference type="PANTHER" id="PTHR20855:SF52">
    <property type="entry name" value="ADIPONECTIN RECEPTOR PROTEIN"/>
    <property type="match status" value="1"/>
</dbReference>
<dbReference type="STRING" id="342668.A0A1B8G8Q7"/>
<sequence length="189" mass="20812">MVSKTQKKSVVPVEIKLETRHNINSTRVGKMNIWTHLIGCLGFVVTAFALYRHVINSTNLHLTIGDKLAFSSSIAAATICFGLSATFRTLRSHSYKVHHFWGKMDIFSICVLGLGAGSSMTFYAFYCRPVIQKVYWELNLFSALAAAVVLFDTGGGGSKTRTLRGGVFILLALFALLPFFYSAGLMGWS</sequence>
<comment type="similarity">
    <text evidence="2">Belongs to the ADIPOR family.</text>
</comment>
<organism evidence="7 8">
    <name type="scientific">Pseudogymnoascus verrucosus</name>
    <dbReference type="NCBI Taxonomy" id="342668"/>
    <lineage>
        <taxon>Eukaryota</taxon>
        <taxon>Fungi</taxon>
        <taxon>Dikarya</taxon>
        <taxon>Ascomycota</taxon>
        <taxon>Pezizomycotina</taxon>
        <taxon>Leotiomycetes</taxon>
        <taxon>Thelebolales</taxon>
        <taxon>Thelebolaceae</taxon>
        <taxon>Pseudogymnoascus</taxon>
    </lineage>
</organism>